<feature type="domain" description="Helicase ATP-binding" evidence="8">
    <location>
        <begin position="30"/>
        <end position="210"/>
    </location>
</feature>
<protein>
    <submittedName>
        <fullName evidence="10">DEAD/DEAH box helicase</fullName>
    </submittedName>
</protein>
<dbReference type="AlphaFoldDB" id="A0A6A7XZN8"/>
<feature type="compositionally biased region" description="Basic residues" evidence="7">
    <location>
        <begin position="548"/>
        <end position="560"/>
    </location>
</feature>
<name>A0A6A7XZN8_9HYPH</name>
<dbReference type="SMART" id="SM00490">
    <property type="entry name" value="HELICc"/>
    <property type="match status" value="1"/>
</dbReference>
<dbReference type="CDD" id="cd18787">
    <property type="entry name" value="SF2_C_DEAD"/>
    <property type="match status" value="1"/>
</dbReference>
<evidence type="ECO:0000256" key="1">
    <source>
        <dbReference type="ARBA" id="ARBA00022741"/>
    </source>
</evidence>
<dbReference type="GO" id="GO:0005829">
    <property type="term" value="C:cytosol"/>
    <property type="evidence" value="ECO:0007669"/>
    <property type="project" value="TreeGrafter"/>
</dbReference>
<dbReference type="CDD" id="cd12252">
    <property type="entry name" value="RRM_DbpA"/>
    <property type="match status" value="1"/>
</dbReference>
<dbReference type="SUPFAM" id="SSF52540">
    <property type="entry name" value="P-loop containing nucleoside triphosphate hydrolases"/>
    <property type="match status" value="1"/>
</dbReference>
<comment type="similarity">
    <text evidence="5 6">Belongs to the DEAD box helicase family.</text>
</comment>
<dbReference type="InterPro" id="IPR044742">
    <property type="entry name" value="DEAD/DEAH_RhlB"/>
</dbReference>
<dbReference type="Pfam" id="PF00271">
    <property type="entry name" value="Helicase_C"/>
    <property type="match status" value="1"/>
</dbReference>
<dbReference type="Pfam" id="PF00270">
    <property type="entry name" value="DEAD"/>
    <property type="match status" value="1"/>
</dbReference>
<dbReference type="InterPro" id="IPR012677">
    <property type="entry name" value="Nucleotide-bd_a/b_plait_sf"/>
</dbReference>
<dbReference type="GO" id="GO:0003676">
    <property type="term" value="F:nucleic acid binding"/>
    <property type="evidence" value="ECO:0007669"/>
    <property type="project" value="InterPro"/>
</dbReference>
<keyword evidence="11" id="KW-1185">Reference proteome</keyword>
<sequence>MPFPVLHPAIARALAERDYSEPTPVQAAVLEEAADGRDLLVSAQTGSGKTVAYGLAFARDLLGEPDAAPAGLDRPSAPLALVVAPTRELALQVHRELTWLYAAAGARVVSCVGGMDPKAERRRLADGAHIVVGTPGRLRDHVERGALDLSALAAVVLDEADEMLDLGFREDLEFLLEATPEGRRTLLFSATLPKDIVALAERFQDRALRIRVEGGERGHADIEYRAVRVFPNEIEHAVVNLLRLHEAPAAIVFCNTRNSVRHLQAVLLERGFSVVALSGELGQSERNQALQALRDGRARVCVATDVAARGIDLPGLALVIHAELPNDAETLQHRSGRTGRAGRKGISVLLVARNRRRKAETLMVNAGIVPIWSGPPTPEEIRALDRARLLADPILTEPAGDDDREMADALLAERSAEDLAMALARLYRSRLPAAEDVGDPGEGRGAGAVREPRGSHAAASQGGTGGVWFRMDIGRNKRADPKWLLPLICRQGGIGREHVGTIRIFPEETRFEIAQAAAGTFLASIQRERGEAEIVPLGPDAGEPTRGPRGKPGKGFKGPKRPREARGDDAAPQAETYREKPPRKAFDRPEPGEAERRYEKPKRSDRHEADAPRAAPDHEPKSGPYKGKKRSAEAPRPGKPERAYGADERKPRSSTDERPARKPRAPEDGGNAPYRKRPRKG</sequence>
<evidence type="ECO:0000259" key="8">
    <source>
        <dbReference type="PROSITE" id="PS51192"/>
    </source>
</evidence>
<keyword evidence="4 6" id="KW-0067">ATP-binding</keyword>
<dbReference type="Proteomes" id="UP000332515">
    <property type="component" value="Unassembled WGS sequence"/>
</dbReference>
<keyword evidence="3 6" id="KW-0347">Helicase</keyword>
<evidence type="ECO:0000256" key="5">
    <source>
        <dbReference type="ARBA" id="ARBA00038437"/>
    </source>
</evidence>
<dbReference type="RefSeq" id="WP_153477993.1">
    <property type="nucleotide sequence ID" value="NZ_VWNA01000001.1"/>
</dbReference>
<feature type="region of interest" description="Disordered" evidence="7">
    <location>
        <begin position="534"/>
        <end position="681"/>
    </location>
</feature>
<keyword evidence="1 6" id="KW-0547">Nucleotide-binding</keyword>
<proteinExistence type="inferred from homology"/>
<feature type="region of interest" description="Disordered" evidence="7">
    <location>
        <begin position="434"/>
        <end position="465"/>
    </location>
</feature>
<comment type="caution">
    <text evidence="10">The sequence shown here is derived from an EMBL/GenBank/DDBJ whole genome shotgun (WGS) entry which is preliminary data.</text>
</comment>
<evidence type="ECO:0000256" key="7">
    <source>
        <dbReference type="SAM" id="MobiDB-lite"/>
    </source>
</evidence>
<dbReference type="Gene3D" id="3.40.50.300">
    <property type="entry name" value="P-loop containing nucleotide triphosphate hydrolases"/>
    <property type="match status" value="2"/>
</dbReference>
<dbReference type="InterPro" id="IPR001650">
    <property type="entry name" value="Helicase_C-like"/>
</dbReference>
<dbReference type="Pfam" id="PF03880">
    <property type="entry name" value="DbpA"/>
    <property type="match status" value="1"/>
</dbReference>
<organism evidence="10 11">
    <name type="scientific">Segnochrobactrum spirostomi</name>
    <dbReference type="NCBI Taxonomy" id="2608987"/>
    <lineage>
        <taxon>Bacteria</taxon>
        <taxon>Pseudomonadati</taxon>
        <taxon>Pseudomonadota</taxon>
        <taxon>Alphaproteobacteria</taxon>
        <taxon>Hyphomicrobiales</taxon>
        <taxon>Segnochrobactraceae</taxon>
        <taxon>Segnochrobactrum</taxon>
    </lineage>
</organism>
<dbReference type="InterPro" id="IPR011545">
    <property type="entry name" value="DEAD/DEAH_box_helicase_dom"/>
</dbReference>
<keyword evidence="2 6" id="KW-0378">Hydrolase</keyword>
<dbReference type="PANTHER" id="PTHR47959">
    <property type="entry name" value="ATP-DEPENDENT RNA HELICASE RHLE-RELATED"/>
    <property type="match status" value="1"/>
</dbReference>
<feature type="compositionally biased region" description="Basic and acidic residues" evidence="7">
    <location>
        <begin position="630"/>
        <end position="667"/>
    </location>
</feature>
<evidence type="ECO:0000256" key="6">
    <source>
        <dbReference type="RuleBase" id="RU000492"/>
    </source>
</evidence>
<dbReference type="InterPro" id="IPR014001">
    <property type="entry name" value="Helicase_ATP-bd"/>
</dbReference>
<dbReference type="PROSITE" id="PS51192">
    <property type="entry name" value="HELICASE_ATP_BIND_1"/>
    <property type="match status" value="1"/>
</dbReference>
<evidence type="ECO:0000259" key="9">
    <source>
        <dbReference type="PROSITE" id="PS51194"/>
    </source>
</evidence>
<dbReference type="SMART" id="SM00487">
    <property type="entry name" value="DEXDc"/>
    <property type="match status" value="1"/>
</dbReference>
<evidence type="ECO:0000313" key="10">
    <source>
        <dbReference type="EMBL" id="MQT11381.1"/>
    </source>
</evidence>
<evidence type="ECO:0000256" key="2">
    <source>
        <dbReference type="ARBA" id="ARBA00022801"/>
    </source>
</evidence>
<dbReference type="GO" id="GO:0016787">
    <property type="term" value="F:hydrolase activity"/>
    <property type="evidence" value="ECO:0007669"/>
    <property type="project" value="UniProtKB-KW"/>
</dbReference>
<dbReference type="InterPro" id="IPR050079">
    <property type="entry name" value="DEAD_box_RNA_helicase"/>
</dbReference>
<dbReference type="PROSITE" id="PS00039">
    <property type="entry name" value="DEAD_ATP_HELICASE"/>
    <property type="match status" value="1"/>
</dbReference>
<dbReference type="PANTHER" id="PTHR47959:SF1">
    <property type="entry name" value="ATP-DEPENDENT RNA HELICASE DBPA"/>
    <property type="match status" value="1"/>
</dbReference>
<dbReference type="EMBL" id="VWNA01000001">
    <property type="protein sequence ID" value="MQT11381.1"/>
    <property type="molecule type" value="Genomic_DNA"/>
</dbReference>
<feature type="domain" description="Helicase C-terminal" evidence="9">
    <location>
        <begin position="233"/>
        <end position="385"/>
    </location>
</feature>
<dbReference type="InterPro" id="IPR005580">
    <property type="entry name" value="DbpA/CsdA_RNA-bd_dom"/>
</dbReference>
<dbReference type="PROSITE" id="PS51194">
    <property type="entry name" value="HELICASE_CTER"/>
    <property type="match status" value="1"/>
</dbReference>
<dbReference type="InterPro" id="IPR000629">
    <property type="entry name" value="RNA-helicase_DEAD-box_CS"/>
</dbReference>
<dbReference type="InterPro" id="IPR027417">
    <property type="entry name" value="P-loop_NTPase"/>
</dbReference>
<evidence type="ECO:0000313" key="11">
    <source>
        <dbReference type="Proteomes" id="UP000332515"/>
    </source>
</evidence>
<evidence type="ECO:0000256" key="4">
    <source>
        <dbReference type="ARBA" id="ARBA00022840"/>
    </source>
</evidence>
<feature type="compositionally biased region" description="Basic and acidic residues" evidence="7">
    <location>
        <begin position="576"/>
        <end position="621"/>
    </location>
</feature>
<dbReference type="GO" id="GO:0003724">
    <property type="term" value="F:RNA helicase activity"/>
    <property type="evidence" value="ECO:0007669"/>
    <property type="project" value="UniProtKB-ARBA"/>
</dbReference>
<evidence type="ECO:0000256" key="3">
    <source>
        <dbReference type="ARBA" id="ARBA00022806"/>
    </source>
</evidence>
<dbReference type="Gene3D" id="3.30.70.330">
    <property type="match status" value="1"/>
</dbReference>
<accession>A0A6A7XZN8</accession>
<gene>
    <name evidence="10" type="ORF">F0357_01565</name>
</gene>
<dbReference type="CDD" id="cd00268">
    <property type="entry name" value="DEADc"/>
    <property type="match status" value="1"/>
</dbReference>
<dbReference type="GO" id="GO:0005524">
    <property type="term" value="F:ATP binding"/>
    <property type="evidence" value="ECO:0007669"/>
    <property type="project" value="UniProtKB-KW"/>
</dbReference>
<reference evidence="10 11" key="1">
    <citation type="submission" date="2019-09" db="EMBL/GenBank/DDBJ databases">
        <title>Segnochrobactrum spirostomi gen. nov., sp. nov., isolated from the ciliate Spirostomum cf. yagiui and description of a novel family, Segnochrobactraceae fam. nov. within the order Rhizobiales of the class Alphaproteobacteria.</title>
        <authorList>
            <person name="Akter S."/>
            <person name="Shazib S.U.A."/>
            <person name="Shin M.K."/>
        </authorList>
    </citation>
    <scope>NUCLEOTIDE SEQUENCE [LARGE SCALE GENOMIC DNA]</scope>
    <source>
        <strain evidence="10 11">Sp-1</strain>
    </source>
</reference>